<protein>
    <submittedName>
        <fullName evidence="1">Alkaline phosphatase family protein</fullName>
    </submittedName>
</protein>
<dbReference type="GO" id="GO:0016787">
    <property type="term" value="F:hydrolase activity"/>
    <property type="evidence" value="ECO:0007669"/>
    <property type="project" value="UniProtKB-ARBA"/>
</dbReference>
<dbReference type="AlphaFoldDB" id="A0A7W1XC06"/>
<sequence>MTARPKVLVIGLDCAEPSLVFDRYFNVLPHLKRLINTGVFARMRSSDPPITVPAWAVMMTGKDPGQLGFYGFRNRNSHDYDDIHIVDSSSLKEPCVWDILGKNGYQSIVIGVPPSYPPKPIHGHLISCFLTPENAETYTYPASLAREIEEQVGEYRFDVKNFRTSPRDDLLEQIYQMTDTRFNTARWLINNKPWDFMMMVEMGVDRIHHAFWQYMDDRHVLYQESPYQNAILDYYRFVDQKIGELLDQVPEGTRIFVVSDHGAKRMDGGFCINEWLIREGYLTLRKPVHRPAELSADLVDWSRTVAWGYGGYYGRLCFNVKGREPQGIIPPGKLPSLRKEIVQKLKKLTDEEGNPLHTKVIRPEKRYVATKNIPPDLLIYFGDLYWRSVGKIGLGKVYIYENDTGPDGANHDYEGIFIMTQKGNGTGSAGRLETIRITDVAPTLLAQFGLKPLPGMRGKAVTV</sequence>
<proteinExistence type="predicted"/>
<dbReference type="PANTHER" id="PTHR10151:SF120">
    <property type="entry name" value="BIS(5'-ADENOSYL)-TRIPHOSPHATASE"/>
    <property type="match status" value="1"/>
</dbReference>
<dbReference type="InterPro" id="IPR002591">
    <property type="entry name" value="Phosphodiest/P_Trfase"/>
</dbReference>
<dbReference type="RefSeq" id="WP_033099908.1">
    <property type="nucleotide sequence ID" value="NZ_JACEIP010000021.1"/>
</dbReference>
<accession>A0A7W1XC06</accession>
<dbReference type="EMBL" id="JACEIP010000021">
    <property type="protein sequence ID" value="MBA4543773.1"/>
    <property type="molecule type" value="Genomic_DNA"/>
</dbReference>
<gene>
    <name evidence="1" type="ORF">H1164_12820</name>
</gene>
<comment type="caution">
    <text evidence="1">The sequence shown here is derived from an EMBL/GenBank/DDBJ whole genome shotgun (WGS) entry which is preliminary data.</text>
</comment>
<dbReference type="InterPro" id="IPR017850">
    <property type="entry name" value="Alkaline_phosphatase_core_sf"/>
</dbReference>
<dbReference type="Proteomes" id="UP000530514">
    <property type="component" value="Unassembled WGS sequence"/>
</dbReference>
<dbReference type="SUPFAM" id="SSF53649">
    <property type="entry name" value="Alkaline phosphatase-like"/>
    <property type="match status" value="1"/>
</dbReference>
<evidence type="ECO:0000313" key="2">
    <source>
        <dbReference type="Proteomes" id="UP000530514"/>
    </source>
</evidence>
<dbReference type="OrthoDB" id="9779418at2"/>
<dbReference type="Pfam" id="PF01663">
    <property type="entry name" value="Phosphodiest"/>
    <property type="match status" value="1"/>
</dbReference>
<evidence type="ECO:0000313" key="1">
    <source>
        <dbReference type="EMBL" id="MBA4543773.1"/>
    </source>
</evidence>
<keyword evidence="2" id="KW-1185">Reference proteome</keyword>
<name>A0A7W1XC06_9BACL</name>
<dbReference type="PANTHER" id="PTHR10151">
    <property type="entry name" value="ECTONUCLEOTIDE PYROPHOSPHATASE/PHOSPHODIESTERASE"/>
    <property type="match status" value="1"/>
</dbReference>
<dbReference type="Gene3D" id="3.40.720.10">
    <property type="entry name" value="Alkaline Phosphatase, subunit A"/>
    <property type="match status" value="1"/>
</dbReference>
<organism evidence="1 2">
    <name type="scientific">Thermoactinomyces daqus</name>
    <dbReference type="NCBI Taxonomy" id="1329516"/>
    <lineage>
        <taxon>Bacteria</taxon>
        <taxon>Bacillati</taxon>
        <taxon>Bacillota</taxon>
        <taxon>Bacilli</taxon>
        <taxon>Bacillales</taxon>
        <taxon>Thermoactinomycetaceae</taxon>
        <taxon>Thermoactinomyces</taxon>
    </lineage>
</organism>
<reference evidence="1 2" key="1">
    <citation type="submission" date="2020-07" db="EMBL/GenBank/DDBJ databases">
        <authorList>
            <person name="Feng H."/>
        </authorList>
    </citation>
    <scope>NUCLEOTIDE SEQUENCE [LARGE SCALE GENOMIC DNA]</scope>
    <source>
        <strain evidence="2">s-11</strain>
    </source>
</reference>